<dbReference type="Gene3D" id="1.10.12.10">
    <property type="entry name" value="Lyase 2-enoyl-coa Hydratase, Chain A, domain 2"/>
    <property type="match status" value="1"/>
</dbReference>
<evidence type="ECO:0000256" key="5">
    <source>
        <dbReference type="ARBA" id="ARBA00050624"/>
    </source>
</evidence>
<evidence type="ECO:0000256" key="1">
    <source>
        <dbReference type="ARBA" id="ARBA00005086"/>
    </source>
</evidence>
<comment type="pathway">
    <text evidence="1">Lipid metabolism; butanoate metabolism.</text>
</comment>
<evidence type="ECO:0000313" key="9">
    <source>
        <dbReference type="Proteomes" id="UP000675664"/>
    </source>
</evidence>
<dbReference type="RefSeq" id="WP_227018204.1">
    <property type="nucleotide sequence ID" value="NZ_JAGSND010000005.1"/>
</dbReference>
<evidence type="ECO:0000313" key="8">
    <source>
        <dbReference type="EMBL" id="MBR0598073.1"/>
    </source>
</evidence>
<dbReference type="Proteomes" id="UP000675664">
    <property type="component" value="Unassembled WGS sequence"/>
</dbReference>
<dbReference type="InterPro" id="IPR029045">
    <property type="entry name" value="ClpP/crotonase-like_dom_sf"/>
</dbReference>
<gene>
    <name evidence="8" type="ORF">KCX82_09330</name>
</gene>
<dbReference type="InterPro" id="IPR014748">
    <property type="entry name" value="Enoyl-CoA_hydra_C"/>
</dbReference>
<dbReference type="PANTHER" id="PTHR11941">
    <property type="entry name" value="ENOYL-COA HYDRATASE-RELATED"/>
    <property type="match status" value="1"/>
</dbReference>
<dbReference type="EMBL" id="JAGSND010000005">
    <property type="protein sequence ID" value="MBR0598073.1"/>
    <property type="molecule type" value="Genomic_DNA"/>
</dbReference>
<dbReference type="Gene3D" id="3.90.226.10">
    <property type="entry name" value="2-enoyl-CoA Hydratase, Chain A, domain 1"/>
    <property type="match status" value="1"/>
</dbReference>
<dbReference type="Pfam" id="PF00378">
    <property type="entry name" value="ECH_1"/>
    <property type="match status" value="1"/>
</dbReference>
<evidence type="ECO:0000256" key="2">
    <source>
        <dbReference type="ARBA" id="ARBA00005254"/>
    </source>
</evidence>
<keyword evidence="4" id="KW-0456">Lyase</keyword>
<comment type="subunit">
    <text evidence="3">Homotetramer.</text>
</comment>
<accession>A0A8J8B0W9</accession>
<dbReference type="FunFam" id="3.90.226.10:FF:000009">
    <property type="entry name" value="Carnitinyl-CoA dehydratase"/>
    <property type="match status" value="1"/>
</dbReference>
<proteinExistence type="inferred from homology"/>
<evidence type="ECO:0000256" key="6">
    <source>
        <dbReference type="ARBA" id="ARBA00067035"/>
    </source>
</evidence>
<comment type="catalytic activity">
    <reaction evidence="5">
        <text>a short-chain (3S)-3-hydroxyacyl-CoA = a short-chain (2E)-enoyl-CoA + H2O</text>
        <dbReference type="Rhea" id="RHEA:52664"/>
        <dbReference type="ChEBI" id="CHEBI:15377"/>
        <dbReference type="ChEBI" id="CHEBI:87488"/>
        <dbReference type="ChEBI" id="CHEBI:136760"/>
        <dbReference type="EC" id="4.2.1.150"/>
    </reaction>
</comment>
<dbReference type="GO" id="GO:0006635">
    <property type="term" value="P:fatty acid beta-oxidation"/>
    <property type="evidence" value="ECO:0007669"/>
    <property type="project" value="TreeGrafter"/>
</dbReference>
<reference evidence="8" key="2">
    <citation type="submission" date="2021-04" db="EMBL/GenBank/DDBJ databases">
        <authorList>
            <person name="Liu J."/>
        </authorList>
    </citation>
    <scope>NUCLEOTIDE SEQUENCE</scope>
    <source>
        <strain evidence="8">BAD-6</strain>
    </source>
</reference>
<dbReference type="InterPro" id="IPR018376">
    <property type="entry name" value="Enoyl-CoA_hyd/isom_CS"/>
</dbReference>
<dbReference type="PANTHER" id="PTHR11941:SF54">
    <property type="entry name" value="ENOYL-COA HYDRATASE, MITOCHONDRIAL"/>
    <property type="match status" value="1"/>
</dbReference>
<comment type="similarity">
    <text evidence="2 7">Belongs to the enoyl-CoA hydratase/isomerase family.</text>
</comment>
<keyword evidence="9" id="KW-1185">Reference proteome</keyword>
<dbReference type="GO" id="GO:0018812">
    <property type="term" value="F:3-hydroxyacyl-CoA dehydratase activity"/>
    <property type="evidence" value="ECO:0007669"/>
    <property type="project" value="UniProtKB-EC"/>
</dbReference>
<sequence>MEFLIYEIIGQIAVIKINRPKALNALNPLVIKELDAVIKEIEESPDVKVLILGSNNHFAAGADIKGMVDCDVEEAKSFSFSNSLQNIHGLRIPTIAAIDGYALGGGLELALTCDFRIASSAAKLGFPEINLGIMPGAGGTIRAPRLIGESKAKELIFFGEMIDANEAQRIGLVNQVVEKEQLMDTAMEWARKLSEKAPIALKAAKETIEAGLEEPRLREALKIEDQNWAGLFATSDQKEGMRAFIEKRKAVYLGK</sequence>
<evidence type="ECO:0000256" key="7">
    <source>
        <dbReference type="RuleBase" id="RU003707"/>
    </source>
</evidence>
<evidence type="ECO:0000256" key="4">
    <source>
        <dbReference type="ARBA" id="ARBA00023239"/>
    </source>
</evidence>
<dbReference type="CDD" id="cd06558">
    <property type="entry name" value="crotonase-like"/>
    <property type="match status" value="1"/>
</dbReference>
<dbReference type="InterPro" id="IPR001753">
    <property type="entry name" value="Enoyl-CoA_hydra/iso"/>
</dbReference>
<dbReference type="AlphaFoldDB" id="A0A8J8B0W9"/>
<comment type="caution">
    <text evidence="8">The sequence shown here is derived from an EMBL/GenBank/DDBJ whole genome shotgun (WGS) entry which is preliminary data.</text>
</comment>
<protein>
    <recommendedName>
        <fullName evidence="6">short-chain-enoyl-CoA hydratase</fullName>
        <ecNumber evidence="6">4.2.1.150</ecNumber>
    </recommendedName>
</protein>
<evidence type="ECO:0000256" key="3">
    <source>
        <dbReference type="ARBA" id="ARBA00011881"/>
    </source>
</evidence>
<dbReference type="PROSITE" id="PS00166">
    <property type="entry name" value="ENOYL_COA_HYDRATASE"/>
    <property type="match status" value="1"/>
</dbReference>
<reference evidence="8" key="1">
    <citation type="submission" date="2021-04" db="EMBL/GenBank/DDBJ databases">
        <title>Sinoanaerobacter chloroacetimidivorans sp. nov., an obligate anaerobic bacterium isolated from anaerobic sludge.</title>
        <authorList>
            <person name="Bao Y."/>
        </authorList>
    </citation>
    <scope>NUCLEOTIDE SEQUENCE</scope>
    <source>
        <strain evidence="8">BAD-6</strain>
    </source>
</reference>
<organism evidence="8 9">
    <name type="scientific">Sinanaerobacter chloroacetimidivorans</name>
    <dbReference type="NCBI Taxonomy" id="2818044"/>
    <lineage>
        <taxon>Bacteria</taxon>
        <taxon>Bacillati</taxon>
        <taxon>Bacillota</taxon>
        <taxon>Clostridia</taxon>
        <taxon>Peptostreptococcales</taxon>
        <taxon>Anaerovoracaceae</taxon>
        <taxon>Sinanaerobacter</taxon>
    </lineage>
</organism>
<dbReference type="EC" id="4.2.1.150" evidence="6"/>
<name>A0A8J8B0W9_9FIRM</name>
<dbReference type="SUPFAM" id="SSF52096">
    <property type="entry name" value="ClpP/crotonase"/>
    <property type="match status" value="1"/>
</dbReference>
<dbReference type="FunFam" id="1.10.12.10:FF:000001">
    <property type="entry name" value="Probable enoyl-CoA hydratase, mitochondrial"/>
    <property type="match status" value="1"/>
</dbReference>